<evidence type="ECO:0000313" key="7">
    <source>
        <dbReference type="EMBL" id="OGE09143.1"/>
    </source>
</evidence>
<dbReference type="AlphaFoldDB" id="A0A1F5HYG7"/>
<comment type="cofactor">
    <cofactor evidence="6">
        <name>a divalent metal cation</name>
        <dbReference type="ChEBI" id="CHEBI:60240"/>
    </cofactor>
</comment>
<dbReference type="PANTHER" id="PTHR20275">
    <property type="entry name" value="NAD KINASE"/>
    <property type="match status" value="1"/>
</dbReference>
<dbReference type="STRING" id="1797729.A3A60_01165"/>
<comment type="caution">
    <text evidence="6">Lacks conserved residue(s) required for the propagation of feature annotation.</text>
</comment>
<dbReference type="HAMAP" id="MF_00361">
    <property type="entry name" value="NAD_kinase"/>
    <property type="match status" value="1"/>
</dbReference>
<dbReference type="InterPro" id="IPR017437">
    <property type="entry name" value="ATP-NAD_kinase_PpnK-typ_C"/>
</dbReference>
<keyword evidence="1 6" id="KW-0808">Transferase</keyword>
<keyword evidence="6" id="KW-0067">ATP-binding</keyword>
<dbReference type="Gene3D" id="3.40.50.10330">
    <property type="entry name" value="Probable inorganic polyphosphate/atp-NAD kinase, domain 1"/>
    <property type="match status" value="1"/>
</dbReference>
<dbReference type="EC" id="2.7.1.23" evidence="6"/>
<gene>
    <name evidence="6" type="primary">nadK</name>
    <name evidence="7" type="ORF">A3A60_01165</name>
</gene>
<name>A0A1F5HYG7_9BACT</name>
<dbReference type="InterPro" id="IPR017438">
    <property type="entry name" value="ATP-NAD_kinase_N"/>
</dbReference>
<evidence type="ECO:0000256" key="2">
    <source>
        <dbReference type="ARBA" id="ARBA00022777"/>
    </source>
</evidence>
<keyword evidence="2 6" id="KW-0418">Kinase</keyword>
<dbReference type="GO" id="GO:0046872">
    <property type="term" value="F:metal ion binding"/>
    <property type="evidence" value="ECO:0007669"/>
    <property type="project" value="UniProtKB-UniRule"/>
</dbReference>
<dbReference type="GO" id="GO:0005524">
    <property type="term" value="F:ATP binding"/>
    <property type="evidence" value="ECO:0007669"/>
    <property type="project" value="UniProtKB-KW"/>
</dbReference>
<dbReference type="PANTHER" id="PTHR20275:SF0">
    <property type="entry name" value="NAD KINASE"/>
    <property type="match status" value="1"/>
</dbReference>
<feature type="binding site" evidence="6">
    <location>
        <begin position="120"/>
        <end position="121"/>
    </location>
    <ligand>
        <name>NAD(+)</name>
        <dbReference type="ChEBI" id="CHEBI:57540"/>
    </ligand>
</feature>
<dbReference type="InterPro" id="IPR016064">
    <property type="entry name" value="NAD/diacylglycerol_kinase_sf"/>
</dbReference>
<dbReference type="SUPFAM" id="SSF111331">
    <property type="entry name" value="NAD kinase/diacylglycerol kinase-like"/>
    <property type="match status" value="1"/>
</dbReference>
<organism evidence="7 8">
    <name type="scientific">Candidatus Curtissbacteria bacterium RIFCSPLOWO2_01_FULL_42_26</name>
    <dbReference type="NCBI Taxonomy" id="1797729"/>
    <lineage>
        <taxon>Bacteria</taxon>
        <taxon>Candidatus Curtissiibacteriota</taxon>
    </lineage>
</organism>
<dbReference type="GO" id="GO:0006741">
    <property type="term" value="P:NADP+ biosynthetic process"/>
    <property type="evidence" value="ECO:0007669"/>
    <property type="project" value="UniProtKB-UniRule"/>
</dbReference>
<dbReference type="GO" id="GO:0005737">
    <property type="term" value="C:cytoplasm"/>
    <property type="evidence" value="ECO:0007669"/>
    <property type="project" value="UniProtKB-SubCell"/>
</dbReference>
<dbReference type="Pfam" id="PF01513">
    <property type="entry name" value="NAD_kinase"/>
    <property type="match status" value="1"/>
</dbReference>
<evidence type="ECO:0000256" key="5">
    <source>
        <dbReference type="ARBA" id="ARBA00047925"/>
    </source>
</evidence>
<keyword evidence="6" id="KW-0963">Cytoplasm</keyword>
<keyword evidence="6" id="KW-0547">Nucleotide-binding</keyword>
<feature type="binding site" evidence="6">
    <location>
        <position position="55"/>
    </location>
    <ligand>
        <name>NAD(+)</name>
        <dbReference type="ChEBI" id="CHEBI:57540"/>
    </ligand>
</feature>
<sequence length="263" mass="28449">MKFGIVFNSENKKAKDLAREIEGFILQKGHKALGEKSLVGADVIISLGGDGTLIHKSCEFASLGVPFVGINTGNLGFLTAVEAGDWREATLQLLRGEYFVSERITLAAKIAGREVFRAVNEVAIKGFYRVVDLEISVGEERLLRILGDGVIVSTQTGSTAYSLSAGGPIVDPSLDCLLLTPINPIGLPIPSLVISPDSEVNIKVIKGDDISLVLDGQEHTKLSKDNVKISKGEYKIKFIYFEKNQFIKSLNAKFGLSNRLVGK</sequence>
<comment type="caution">
    <text evidence="7">The sequence shown here is derived from an EMBL/GenBank/DDBJ whole genome shotgun (WGS) entry which is preliminary data.</text>
</comment>
<reference evidence="7 8" key="1">
    <citation type="journal article" date="2016" name="Nat. Commun.">
        <title>Thousands of microbial genomes shed light on interconnected biogeochemical processes in an aquifer system.</title>
        <authorList>
            <person name="Anantharaman K."/>
            <person name="Brown C.T."/>
            <person name="Hug L.A."/>
            <person name="Sharon I."/>
            <person name="Castelle C.J."/>
            <person name="Probst A.J."/>
            <person name="Thomas B.C."/>
            <person name="Singh A."/>
            <person name="Wilkins M.J."/>
            <person name="Karaoz U."/>
            <person name="Brodie E.L."/>
            <person name="Williams K.H."/>
            <person name="Hubbard S.S."/>
            <person name="Banfield J.F."/>
        </authorList>
    </citation>
    <scope>NUCLEOTIDE SEQUENCE [LARGE SCALE GENOMIC DNA]</scope>
</reference>
<comment type="subcellular location">
    <subcellularLocation>
        <location evidence="6">Cytoplasm</location>
    </subcellularLocation>
</comment>
<keyword evidence="4 6" id="KW-0520">NAD</keyword>
<comment type="function">
    <text evidence="6">Involved in the regulation of the intracellular balance of NAD and NADP, and is a key enzyme in the biosynthesis of NADP. Catalyzes specifically the phosphorylation on 2'-hydroxyl of the adenosine moiety of NAD to yield NADP.</text>
</comment>
<dbReference type="Pfam" id="PF20143">
    <property type="entry name" value="NAD_kinase_C"/>
    <property type="match status" value="1"/>
</dbReference>
<dbReference type="Proteomes" id="UP000179227">
    <property type="component" value="Unassembled WGS sequence"/>
</dbReference>
<protein>
    <recommendedName>
        <fullName evidence="6">NAD kinase</fullName>
        <ecNumber evidence="6">2.7.1.23</ecNumber>
    </recommendedName>
    <alternativeName>
        <fullName evidence="6">ATP-dependent NAD kinase</fullName>
    </alternativeName>
</protein>
<feature type="binding site" evidence="6">
    <location>
        <begin position="159"/>
        <end position="164"/>
    </location>
    <ligand>
        <name>NAD(+)</name>
        <dbReference type="ChEBI" id="CHEBI:57540"/>
    </ligand>
</feature>
<dbReference type="GO" id="GO:0003951">
    <property type="term" value="F:NAD+ kinase activity"/>
    <property type="evidence" value="ECO:0007669"/>
    <property type="project" value="UniProtKB-UniRule"/>
</dbReference>
<feature type="active site" description="Proton acceptor" evidence="6">
    <location>
        <position position="50"/>
    </location>
</feature>
<evidence type="ECO:0000256" key="3">
    <source>
        <dbReference type="ARBA" id="ARBA00022857"/>
    </source>
</evidence>
<evidence type="ECO:0000256" key="1">
    <source>
        <dbReference type="ARBA" id="ARBA00022679"/>
    </source>
</evidence>
<evidence type="ECO:0000313" key="8">
    <source>
        <dbReference type="Proteomes" id="UP000179227"/>
    </source>
</evidence>
<accession>A0A1F5HYG7</accession>
<proteinExistence type="inferred from homology"/>
<feature type="binding site" evidence="6">
    <location>
        <position position="217"/>
    </location>
    <ligand>
        <name>NAD(+)</name>
        <dbReference type="ChEBI" id="CHEBI:57540"/>
    </ligand>
</feature>
<keyword evidence="3 6" id="KW-0521">NADP</keyword>
<evidence type="ECO:0000256" key="6">
    <source>
        <dbReference type="HAMAP-Rule" id="MF_00361"/>
    </source>
</evidence>
<dbReference type="GO" id="GO:0051287">
    <property type="term" value="F:NAD binding"/>
    <property type="evidence" value="ECO:0007669"/>
    <property type="project" value="UniProtKB-ARBA"/>
</dbReference>
<comment type="similarity">
    <text evidence="6">Belongs to the NAD kinase family.</text>
</comment>
<dbReference type="GO" id="GO:0019674">
    <property type="term" value="P:NAD+ metabolic process"/>
    <property type="evidence" value="ECO:0007669"/>
    <property type="project" value="InterPro"/>
</dbReference>
<evidence type="ECO:0000256" key="4">
    <source>
        <dbReference type="ARBA" id="ARBA00023027"/>
    </source>
</evidence>
<dbReference type="InterPro" id="IPR002504">
    <property type="entry name" value="NADK"/>
</dbReference>
<comment type="catalytic activity">
    <reaction evidence="5 6">
        <text>NAD(+) + ATP = ADP + NADP(+) + H(+)</text>
        <dbReference type="Rhea" id="RHEA:18629"/>
        <dbReference type="ChEBI" id="CHEBI:15378"/>
        <dbReference type="ChEBI" id="CHEBI:30616"/>
        <dbReference type="ChEBI" id="CHEBI:57540"/>
        <dbReference type="ChEBI" id="CHEBI:58349"/>
        <dbReference type="ChEBI" id="CHEBI:456216"/>
        <dbReference type="EC" id="2.7.1.23"/>
    </reaction>
</comment>
<feature type="binding site" evidence="6">
    <location>
        <position position="148"/>
    </location>
    <ligand>
        <name>NAD(+)</name>
        <dbReference type="ChEBI" id="CHEBI:57540"/>
    </ligand>
</feature>
<feature type="binding site" evidence="6">
    <location>
        <begin position="50"/>
        <end position="51"/>
    </location>
    <ligand>
        <name>NAD(+)</name>
        <dbReference type="ChEBI" id="CHEBI:57540"/>
    </ligand>
</feature>
<dbReference type="Gene3D" id="2.60.200.30">
    <property type="entry name" value="Probable inorganic polyphosphate/atp-NAD kinase, domain 2"/>
    <property type="match status" value="1"/>
</dbReference>
<dbReference type="EMBL" id="MFBS01000024">
    <property type="protein sequence ID" value="OGE09143.1"/>
    <property type="molecule type" value="Genomic_DNA"/>
</dbReference>